<proteinExistence type="inferred from homology"/>
<evidence type="ECO:0000259" key="4">
    <source>
        <dbReference type="Pfam" id="PF00534"/>
    </source>
</evidence>
<dbReference type="Proteomes" id="UP001162164">
    <property type="component" value="Unassembled WGS sequence"/>
</dbReference>
<dbReference type="PANTHER" id="PTHR45918">
    <property type="entry name" value="ALPHA-1,3/1,6-MANNOSYLTRANSFERASE ALG2"/>
    <property type="match status" value="1"/>
</dbReference>
<keyword evidence="2 3" id="KW-0808">Transferase</keyword>
<dbReference type="InterPro" id="IPR027054">
    <property type="entry name" value="ALG2"/>
</dbReference>
<evidence type="ECO:0000256" key="2">
    <source>
        <dbReference type="ARBA" id="ARBA00022679"/>
    </source>
</evidence>
<reference evidence="5" key="1">
    <citation type="journal article" date="2023" name="Insect Mol. Biol.">
        <title>Genome sequencing provides insights into the evolution of gene families encoding plant cell wall-degrading enzymes in longhorned beetles.</title>
        <authorList>
            <person name="Shin N.R."/>
            <person name="Okamura Y."/>
            <person name="Kirsch R."/>
            <person name="Pauchet Y."/>
        </authorList>
    </citation>
    <scope>NUCLEOTIDE SEQUENCE</scope>
    <source>
        <strain evidence="5">MMC_N1</strain>
    </source>
</reference>
<comment type="subcellular location">
    <subcellularLocation>
        <location evidence="3">Endoplasmic reticulum membrane</location>
        <topology evidence="3">Single-pass membrane protein</topology>
    </subcellularLocation>
</comment>
<evidence type="ECO:0000256" key="1">
    <source>
        <dbReference type="ARBA" id="ARBA00022676"/>
    </source>
</evidence>
<organism evidence="5 6">
    <name type="scientific">Molorchus minor</name>
    <dbReference type="NCBI Taxonomy" id="1323400"/>
    <lineage>
        <taxon>Eukaryota</taxon>
        <taxon>Metazoa</taxon>
        <taxon>Ecdysozoa</taxon>
        <taxon>Arthropoda</taxon>
        <taxon>Hexapoda</taxon>
        <taxon>Insecta</taxon>
        <taxon>Pterygota</taxon>
        <taxon>Neoptera</taxon>
        <taxon>Endopterygota</taxon>
        <taxon>Coleoptera</taxon>
        <taxon>Polyphaga</taxon>
        <taxon>Cucujiformia</taxon>
        <taxon>Chrysomeloidea</taxon>
        <taxon>Cerambycidae</taxon>
        <taxon>Lamiinae</taxon>
        <taxon>Monochamini</taxon>
        <taxon>Molorchus</taxon>
    </lineage>
</organism>
<evidence type="ECO:0000313" key="5">
    <source>
        <dbReference type="EMBL" id="KAJ8967734.1"/>
    </source>
</evidence>
<dbReference type="EC" id="2.4.1.257" evidence="3"/>
<dbReference type="InterPro" id="IPR001296">
    <property type="entry name" value="Glyco_trans_1"/>
</dbReference>
<comment type="catalytic activity">
    <reaction evidence="3">
        <text>a beta-D-Man-(1-&gt;4)-beta-D-GlcNAc-(1-&gt;4)-alpha-D-GlcNAc-diphospho-di-trans,poly-cis-dolichol + GDP-alpha-D-mannose = an alpha-D-Man-(1-&gt;3)-beta-D-Man-(1-&gt;4)-beta-D-GlcNAc-(1-&gt;4)-alpha-D-GlcNAc-diphospho-di-trans,poly-cis-dolichol + GDP + H(+)</text>
        <dbReference type="Rhea" id="RHEA:29515"/>
        <dbReference type="Rhea" id="RHEA-COMP:19511"/>
        <dbReference type="Rhea" id="RHEA-COMP:19513"/>
        <dbReference type="ChEBI" id="CHEBI:15378"/>
        <dbReference type="ChEBI" id="CHEBI:57527"/>
        <dbReference type="ChEBI" id="CHEBI:58189"/>
        <dbReference type="ChEBI" id="CHEBI:58472"/>
        <dbReference type="ChEBI" id="CHEBI:132510"/>
        <dbReference type="EC" id="2.4.1.132"/>
    </reaction>
    <physiologicalReaction direction="left-to-right" evidence="3">
        <dbReference type="Rhea" id="RHEA:29516"/>
    </physiologicalReaction>
</comment>
<comment type="pathway">
    <text evidence="3">Protein modification; protein glycosylation.</text>
</comment>
<gene>
    <name evidence="5" type="ORF">NQ317_009796</name>
</gene>
<keyword evidence="1 3" id="KW-0328">Glycosyltransferase</keyword>
<comment type="catalytic activity">
    <reaction evidence="3">
        <text>an alpha-D-Man-(1-&gt;3)-beta-D-Man-(1-&gt;4)-beta-D-GlcNAc-(1-&gt;4)-alpha-D-GlcNAc-diphospho-di-trans,poly-cis-dolichol + GDP-alpha-D-mannose = an alpha-D-Man-(1-&gt;3)-[alpha-D-Man-(1-&gt;6)]-beta-D-Man-(1-&gt;4)-beta-D-GlcNAc-(1-&gt;4)-alpha-D-GlcNAc-diphospho-di-trans,poly-cis-dolichol + GDP + H(+)</text>
        <dbReference type="Rhea" id="RHEA:29519"/>
        <dbReference type="Rhea" id="RHEA-COMP:19513"/>
        <dbReference type="Rhea" id="RHEA-COMP:19515"/>
        <dbReference type="ChEBI" id="CHEBI:15378"/>
        <dbReference type="ChEBI" id="CHEBI:57527"/>
        <dbReference type="ChEBI" id="CHEBI:58189"/>
        <dbReference type="ChEBI" id="CHEBI:132510"/>
        <dbReference type="ChEBI" id="CHEBI:132511"/>
        <dbReference type="EC" id="2.4.1.257"/>
    </reaction>
    <physiologicalReaction direction="left-to-right" evidence="3">
        <dbReference type="Rhea" id="RHEA:29520"/>
    </physiologicalReaction>
</comment>
<dbReference type="Pfam" id="PF00534">
    <property type="entry name" value="Glycos_transf_1"/>
    <property type="match status" value="1"/>
</dbReference>
<comment type="similarity">
    <text evidence="3">Belongs to the glycosyltransferase group 1 family.</text>
</comment>
<evidence type="ECO:0000256" key="3">
    <source>
        <dbReference type="RuleBase" id="RU367136"/>
    </source>
</evidence>
<dbReference type="Gene3D" id="3.40.50.2000">
    <property type="entry name" value="Glycogen Phosphorylase B"/>
    <property type="match status" value="1"/>
</dbReference>
<protein>
    <recommendedName>
        <fullName evidence="3">Alpha-1,3/1,6-mannosyltransferase ALG2</fullName>
        <ecNumber evidence="3">2.4.1.132</ecNumber>
        <ecNumber evidence="3">2.4.1.257</ecNumber>
    </recommendedName>
    <alternativeName>
        <fullName evidence="3">GDP-Man:Man(1)GlcNAc(2)-PP-Dol alpha-1,3-mannosyltransferase</fullName>
    </alternativeName>
</protein>
<evidence type="ECO:0000313" key="6">
    <source>
        <dbReference type="Proteomes" id="UP001162164"/>
    </source>
</evidence>
<dbReference type="EC" id="2.4.1.132" evidence="3"/>
<comment type="function">
    <text evidence="3">Mannosylates Man(2)GlcNAc(2)-dolichol diphosphate and Man(1)GlcNAc(2)-dolichol diphosphate to form Man(3)GlcNAc(2)-dolichol diphosphate.</text>
</comment>
<sequence length="431" mass="49439">MEAEPVVEAERSPPVEPHVVFLHEKLIKRKSDRYIINLGLAFNKIGYKVTLYTSQYDKHDYVSDIDFSDNINVQLSGWWLPRSILGFFRTRLAALKATWMALKVVFCPPEPRPEVIVLDLHLCALYILNIFTEYKIFYLESFLDLKYTDACYEHSRIYPTLLEAKWVKLADEIIVETNGFAEIWKKSYPSLTKEPVILFPSIDIGLWSESGIKIQRIIPDLLDNTILFLSVGKFRRSSNFKLALDGFELLLELIDDKTVTKRFQLVIAGNCKYLEEKFYYNEMMAAAKERICASQITFLKQLPIIHEKTLINESAIMIHPAKNDVYSDFLLKAMSLGKPIVACNKGIASKLLVHRLSGVVVEPDARMFAIAMKKLMMSPHLQVFLGDMAKDTFEKNYSFDSLCKKVNKIMRKSGDANESKTTTSVVTRKSD</sequence>
<dbReference type="PANTHER" id="PTHR45918:SF1">
    <property type="entry name" value="ALPHA-1,3_1,6-MANNOSYLTRANSFERASE ALG2"/>
    <property type="match status" value="1"/>
</dbReference>
<accession>A0ABQ9IW91</accession>
<name>A0ABQ9IW91_9CUCU</name>
<dbReference type="SUPFAM" id="SSF53756">
    <property type="entry name" value="UDP-Glycosyltransferase/glycogen phosphorylase"/>
    <property type="match status" value="1"/>
</dbReference>
<dbReference type="EMBL" id="JAPWTJ010002149">
    <property type="protein sequence ID" value="KAJ8967734.1"/>
    <property type="molecule type" value="Genomic_DNA"/>
</dbReference>
<feature type="domain" description="Glycosyl transferase family 1" evidence="4">
    <location>
        <begin position="223"/>
        <end position="383"/>
    </location>
</feature>
<keyword evidence="6" id="KW-1185">Reference proteome</keyword>
<comment type="caution">
    <text evidence="5">The sequence shown here is derived from an EMBL/GenBank/DDBJ whole genome shotgun (WGS) entry which is preliminary data.</text>
</comment>